<dbReference type="SMART" id="SM00327">
    <property type="entry name" value="VWA"/>
    <property type="match status" value="1"/>
</dbReference>
<dbReference type="PANTHER" id="PTHR10579">
    <property type="entry name" value="CALCIUM-ACTIVATED CHLORIDE CHANNEL REGULATOR"/>
    <property type="match status" value="1"/>
</dbReference>
<evidence type="ECO:0000313" key="3">
    <source>
        <dbReference type="EMBL" id="KAK7465057.1"/>
    </source>
</evidence>
<dbReference type="PANTHER" id="PTHR10579:SF177">
    <property type="entry name" value="CALCIUM-ACTIVATED CHLORIDE CHANNEL REGULATOR 4-LIKE PROTEIN"/>
    <property type="match status" value="1"/>
</dbReference>
<dbReference type="InterPro" id="IPR036465">
    <property type="entry name" value="vWFA_dom_sf"/>
</dbReference>
<dbReference type="Gene3D" id="2.60.40.10">
    <property type="entry name" value="Immunoglobulins"/>
    <property type="match status" value="1"/>
</dbReference>
<dbReference type="InterPro" id="IPR013783">
    <property type="entry name" value="Ig-like_fold"/>
</dbReference>
<dbReference type="InterPro" id="IPR013642">
    <property type="entry name" value="CLCA_N"/>
</dbReference>
<dbReference type="EMBL" id="JACVVK020000580">
    <property type="protein sequence ID" value="KAK7465057.1"/>
    <property type="molecule type" value="Genomic_DNA"/>
</dbReference>
<accession>A0ABD0J8S6</accession>
<dbReference type="CDD" id="cd00198">
    <property type="entry name" value="vWFA"/>
    <property type="match status" value="1"/>
</dbReference>
<name>A0ABD0J8S6_9CAEN</name>
<evidence type="ECO:0000259" key="2">
    <source>
        <dbReference type="PROSITE" id="PS50234"/>
    </source>
</evidence>
<evidence type="ECO:0000256" key="1">
    <source>
        <dbReference type="SAM" id="Phobius"/>
    </source>
</evidence>
<dbReference type="Gene3D" id="3.40.50.410">
    <property type="entry name" value="von Willebrand factor, type A domain"/>
    <property type="match status" value="1"/>
</dbReference>
<feature type="domain" description="VWFA" evidence="2">
    <location>
        <begin position="285"/>
        <end position="458"/>
    </location>
</feature>
<evidence type="ECO:0000313" key="4">
    <source>
        <dbReference type="Proteomes" id="UP001519460"/>
    </source>
</evidence>
<dbReference type="InterPro" id="IPR002035">
    <property type="entry name" value="VWF_A"/>
</dbReference>
<organism evidence="3 4">
    <name type="scientific">Batillaria attramentaria</name>
    <dbReference type="NCBI Taxonomy" id="370345"/>
    <lineage>
        <taxon>Eukaryota</taxon>
        <taxon>Metazoa</taxon>
        <taxon>Spiralia</taxon>
        <taxon>Lophotrochozoa</taxon>
        <taxon>Mollusca</taxon>
        <taxon>Gastropoda</taxon>
        <taxon>Caenogastropoda</taxon>
        <taxon>Sorbeoconcha</taxon>
        <taxon>Cerithioidea</taxon>
        <taxon>Batillariidae</taxon>
        <taxon>Batillaria</taxon>
    </lineage>
</organism>
<dbReference type="PROSITE" id="PS50234">
    <property type="entry name" value="VWFA"/>
    <property type="match status" value="1"/>
</dbReference>
<keyword evidence="4" id="KW-1185">Reference proteome</keyword>
<reference evidence="3 4" key="1">
    <citation type="journal article" date="2023" name="Sci. Data">
        <title>Genome assembly of the Korean intertidal mud-creeper Batillaria attramentaria.</title>
        <authorList>
            <person name="Patra A.K."/>
            <person name="Ho P.T."/>
            <person name="Jun S."/>
            <person name="Lee S.J."/>
            <person name="Kim Y."/>
            <person name="Won Y.J."/>
        </authorList>
    </citation>
    <scope>NUCLEOTIDE SEQUENCE [LARGE SCALE GENOMIC DNA]</scope>
    <source>
        <strain evidence="3">Wonlab-2016</strain>
    </source>
</reference>
<protein>
    <recommendedName>
        <fullName evidence="2">VWFA domain-containing protein</fullName>
    </recommendedName>
</protein>
<proteinExistence type="predicted"/>
<keyword evidence="1" id="KW-1133">Transmembrane helix</keyword>
<dbReference type="InterPro" id="IPR051266">
    <property type="entry name" value="CLCR"/>
</dbReference>
<dbReference type="Proteomes" id="UP001519460">
    <property type="component" value="Unassembled WGS sequence"/>
</dbReference>
<keyword evidence="1" id="KW-0472">Membrane</keyword>
<gene>
    <name evidence="3" type="ORF">BaRGS_00037796</name>
</gene>
<dbReference type="AlphaFoldDB" id="A0ABD0J8S6"/>
<sequence>MSVVNRTYLVNVRDLSNGHVLFLLQAYLTDTSKTLFRATRNQLYFREFVIVIPETWKGLDYYENALDVQLDRAQIIIDHANPAYGDAPYVKQYAECGQPGLYIHLTPSYLLDDDVIHKWGQPEKTLVHEWAHLRWGLFDEYPIDSQDAEFYRYNGAWQPTRCSTEVEGSILNELTSKQCSFDYFTGKPEKTCRFFPRMKSNQAVASLMFMQYLESIVEFCDDPATAARPMRHNYLAPNRQNRLCAYRSSWEVMRKHDDFRKARLPLPDSTDTTPVFRYVQVQPRKRALVLDTSGSMTGSSLSVMMRAASNYILSCVETGSKLGIVQFNTNATALSPLQQINTETDRQDLIKSLPRQADGKTSIGAGLEKGLQLLNAMDEKQPGGTIILITDGKENERPFLGDFQQQLQHKGVVVHSLAYGQRAEQTIAHLSKTTGGKTFFYSGRKDSTALIDGLAATVATEGPVRRPDTPISLVTEARSVFNNTPWSGSFTMDSTLGVDTSLTLSYSKPINVTLTGPGDVIITRDTHPDQFKLDDDSGVIKIIIPRVASVGRWQYYVTTNESQSDVVISVQSKPRQADGDVIQIASWLPEDNSITFDPKQKLAVFAEVTKGRAPVLGADVIAVVERPQSASLTIPLYDSGMGSDVIKDDGVYAAYVLARDLMGDGRYNIKIRVQGQAGSTKVVVGGRGRASMALDVTASGARQDLVTETVEQFQRVTTAGEFRVNGFPETKDPVPDLMAPSRITDLRVNNFDLDNGSLVLQWTAVGGDMDRGTAARYTLHLATDFEQLVRSGVNESVWSETDVRVQESLLHPQPAGTSESLTLSLSHLGPNDTVFLSVRAVDESGNAGELSNIVTLSRARHLGVPMEPVPSGHSVEFYLKLLLPPVATLILFLGMIAVVMISRRRNKMAETLEPDSALSASTFSLDLSHMNYRCEGQYRPRCPEDHETWSRDGLEDLSRSRESLDYKF</sequence>
<dbReference type="Pfam" id="PF00092">
    <property type="entry name" value="VWA"/>
    <property type="match status" value="1"/>
</dbReference>
<feature type="transmembrane region" description="Helical" evidence="1">
    <location>
        <begin position="877"/>
        <end position="901"/>
    </location>
</feature>
<dbReference type="SUPFAM" id="SSF53300">
    <property type="entry name" value="vWA-like"/>
    <property type="match status" value="1"/>
</dbReference>
<comment type="caution">
    <text evidence="3">The sequence shown here is derived from an EMBL/GenBank/DDBJ whole genome shotgun (WGS) entry which is preliminary data.</text>
</comment>
<keyword evidence="1" id="KW-0812">Transmembrane</keyword>
<dbReference type="Pfam" id="PF08434">
    <property type="entry name" value="CLCA"/>
    <property type="match status" value="1"/>
</dbReference>